<dbReference type="Pfam" id="PF12152">
    <property type="entry name" value="eIF_4G1"/>
    <property type="match status" value="1"/>
</dbReference>
<dbReference type="InterPro" id="IPR027417">
    <property type="entry name" value="P-loop_NTPase"/>
</dbReference>
<gene>
    <name evidence="3" type="ORF">NP233_g13005</name>
</gene>
<evidence type="ECO:0000256" key="1">
    <source>
        <dbReference type="SAM" id="MobiDB-lite"/>
    </source>
</evidence>
<feature type="region of interest" description="Disordered" evidence="1">
    <location>
        <begin position="679"/>
        <end position="784"/>
    </location>
</feature>
<dbReference type="AlphaFoldDB" id="A0AAD5VER7"/>
<dbReference type="PANTHER" id="PTHR10039">
    <property type="entry name" value="AMELOGENIN"/>
    <property type="match status" value="1"/>
</dbReference>
<dbReference type="InterPro" id="IPR022745">
    <property type="entry name" value="eIF4G1_eIF4E-bd"/>
</dbReference>
<dbReference type="Gene3D" id="1.20.970.30">
    <property type="entry name" value="eIF4G, eIF4E-binding domain"/>
    <property type="match status" value="1"/>
</dbReference>
<sequence>MPLQRQFIDYIKGPAASLAEFPDGFIIIDGLDECEGESEQSSIVHLILNSVRRSIRLRWLIFSRAEPHLRLAFEQAREEGICWIKEIHVDSPEMQRDVKEYMEKEFRRIAVTYITGFKARDHWPSQEVMMKLLKAISGLFIYAVTIIKFIGDPLAASPIARLQMVIEAIEGVPLPEGAVNPIGAIDTLYRTLIERTPFTTLPLTLDVLGMLIVCPPLPPLHFACLLEVDSSSILNALSSLHSVVAVPSSSKVGEMALHYYHASFADFLINASRAGNLHRSPTEYRDRLAVSFLRILSDNPERMLSIQRSIQAPGELNIEPPLSVFAQLLRVACQHLWQICTQISSPEAPFLKCTQGSEPFEFVRLRCFSGMIPAEPFLRFLRCLYQSTRKDQELRNLVRTRACSIGLDSQFIDACEGISQPLDLEHNELPKDDIDDSPRYVLLGRGRDTVLILAVPEAVMIYSSEDIAAIRRRTYGDTVEQHPNNQTFGAHLPYTAIQNFLKDVPENRRYLESLRITDSGRLSIPCPCPRTQHSRIAGLLDQHPTLFQLLARPPAGHLWRLETPTHSEDSTEKNPLSDPFLRRSPIRVLGIQCWYCRMPSRPSTKKSSKNPAIPNKALPDNPANSCNAIKRGSATVTFGSIDDISDPISNPPANALSLETKTDNSFGAINAETHVNSSAKLPKTDTTELLRNPSPLATQKAKQGVGVEKKNREEEWRRKAEEEEKERVQKDAEAKEKKKLQKAAKAANEAEEAAKTQPAKKDGKLVKEPRSVDTPHEESTAPTKELLHIITSEDLKKRPGRLDLSNNSRFVPAPFSSALSTARNIEDLGHVSYPEGISKPKPELNFNAKDGKFRYDRDFLLQFMAICKEKPEMPSPFDQDTGTELFSPKRKPFPRCYEGTCDELIQEILSGEDTDVNVRWITGPPGSGKSALAQTIDPSRLWISISRQAEKGITDWGAPGTWQSRLSLQMDFERCITAPAASLNGFPQGFIIIDGLDECRGESEQSQIVDCIFDSIRRSSWLRWMIFSRPEPHLRLAFERAREEGVCWIKELRVDSPEMKRDVKEYVEKEFRRIAMAYIADVKVRDHWPSQEVMGKLLKAVSGSGQPTSEGHRGYRRSTCA</sequence>
<name>A0AAD5VER7_9AGAR</name>
<evidence type="ECO:0000259" key="2">
    <source>
        <dbReference type="Pfam" id="PF12152"/>
    </source>
</evidence>
<feature type="compositionally biased region" description="Basic and acidic residues" evidence="1">
    <location>
        <begin position="759"/>
        <end position="784"/>
    </location>
</feature>
<keyword evidence="4" id="KW-1185">Reference proteome</keyword>
<dbReference type="SUPFAM" id="SSF52540">
    <property type="entry name" value="P-loop containing nucleoside triphosphate hydrolases"/>
    <property type="match status" value="1"/>
</dbReference>
<organism evidence="3 4">
    <name type="scientific">Leucocoprinus birnbaumii</name>
    <dbReference type="NCBI Taxonomy" id="56174"/>
    <lineage>
        <taxon>Eukaryota</taxon>
        <taxon>Fungi</taxon>
        <taxon>Dikarya</taxon>
        <taxon>Basidiomycota</taxon>
        <taxon>Agaricomycotina</taxon>
        <taxon>Agaricomycetes</taxon>
        <taxon>Agaricomycetidae</taxon>
        <taxon>Agaricales</taxon>
        <taxon>Agaricineae</taxon>
        <taxon>Agaricaceae</taxon>
        <taxon>Leucocoprinus</taxon>
    </lineage>
</organism>
<evidence type="ECO:0000313" key="3">
    <source>
        <dbReference type="EMBL" id="KAJ3551830.1"/>
    </source>
</evidence>
<comment type="caution">
    <text evidence="3">The sequence shown here is derived from an EMBL/GenBank/DDBJ whole genome shotgun (WGS) entry which is preliminary data.</text>
</comment>
<feature type="region of interest" description="Disordered" evidence="1">
    <location>
        <begin position="1101"/>
        <end position="1121"/>
    </location>
</feature>
<protein>
    <recommendedName>
        <fullName evidence="2">Eukaryotic translation initiation factor 4G1 eIF4E-binding domain-containing protein</fullName>
    </recommendedName>
</protein>
<proteinExistence type="predicted"/>
<feature type="region of interest" description="Disordered" evidence="1">
    <location>
        <begin position="601"/>
        <end position="624"/>
    </location>
</feature>
<dbReference type="SUPFAM" id="SSF101489">
    <property type="entry name" value="Eukaryotic initiation factor 4f subunit eIF4g, eIF4e-binding domain"/>
    <property type="match status" value="1"/>
</dbReference>
<feature type="domain" description="Eukaryotic translation initiation factor 4G1 eIF4E-binding" evidence="2">
    <location>
        <begin position="807"/>
        <end position="871"/>
    </location>
</feature>
<reference evidence="3" key="1">
    <citation type="submission" date="2022-07" db="EMBL/GenBank/DDBJ databases">
        <title>Genome Sequence of Leucocoprinus birnbaumii.</title>
        <authorList>
            <person name="Buettner E."/>
        </authorList>
    </citation>
    <scope>NUCLEOTIDE SEQUENCE</scope>
    <source>
        <strain evidence="3">VT141</strain>
    </source>
</reference>
<accession>A0AAD5VER7</accession>
<dbReference type="EMBL" id="JANIEX010002144">
    <property type="protein sequence ID" value="KAJ3551830.1"/>
    <property type="molecule type" value="Genomic_DNA"/>
</dbReference>
<evidence type="ECO:0000313" key="4">
    <source>
        <dbReference type="Proteomes" id="UP001213000"/>
    </source>
</evidence>
<feature type="compositionally biased region" description="Basic and acidic residues" evidence="1">
    <location>
        <begin position="707"/>
        <end position="736"/>
    </location>
</feature>
<dbReference type="Proteomes" id="UP001213000">
    <property type="component" value="Unassembled WGS sequence"/>
</dbReference>
<dbReference type="InterPro" id="IPR036211">
    <property type="entry name" value="eIF4G_eIF4E-bd_sf"/>
</dbReference>